<feature type="coiled-coil region" evidence="9">
    <location>
        <begin position="389"/>
        <end position="439"/>
    </location>
</feature>
<dbReference type="EC" id="2.3.2.27" evidence="3"/>
<keyword evidence="13" id="KW-1185">Reference proteome</keyword>
<evidence type="ECO:0000256" key="9">
    <source>
        <dbReference type="SAM" id="Coils"/>
    </source>
</evidence>
<evidence type="ECO:0000256" key="4">
    <source>
        <dbReference type="ARBA" id="ARBA00022679"/>
    </source>
</evidence>
<dbReference type="PROSITE" id="PS00108">
    <property type="entry name" value="PROTEIN_KINASE_ST"/>
    <property type="match status" value="1"/>
</dbReference>
<keyword evidence="7" id="KW-0067">ATP-binding</keyword>
<name>A0AAW1WKV3_RUBAR</name>
<dbReference type="SUPFAM" id="SSF56112">
    <property type="entry name" value="Protein kinase-like (PK-like)"/>
    <property type="match status" value="1"/>
</dbReference>
<keyword evidence="8 9" id="KW-0175">Coiled coil</keyword>
<dbReference type="SMART" id="SM00220">
    <property type="entry name" value="S_TKc"/>
    <property type="match status" value="1"/>
</dbReference>
<dbReference type="GO" id="GO:0061630">
    <property type="term" value="F:ubiquitin protein ligase activity"/>
    <property type="evidence" value="ECO:0007669"/>
    <property type="project" value="UniProtKB-EC"/>
</dbReference>
<sequence>MIRGVNVVKTKGGRGGAAGGNGLVAVAIDKDKGSQNALRWAAESILTRGQTVVLIHVIHRQSATTSLAGSNAIICDSNNPSDSPRKQQLEKMTKDLFLTFHCYCTRKDIHCLDVILEDTDIAKALTEYVSYAAIETLVLGAPAKHGFMRFKSSSISSNVSKGAPDFCTVYVISKGKLSSQRSASRPAPYSSPLISHIEILDKQNASKVSETPKNNIYLKAARPSFKPRNLPDDPFRSALSRGGGGGGGGGGGFSKGRISGGFSESESDISFISSDRASTDRASSVMYDYIDQGRGGRLSTSSDHSFCSNRMGPRLADLNSMHDFSNVSHETSLTSSSWSSQNLEEVEAEMRRLKLELKQTMDMYSTACREALTAKQKEMELHNCRAVDEQKLEEARLAQEAAMAVAEKEKARCRAAMEAADANKRIAELESQKRAHTEIKALREAEDMRKLLDNLAQTDTKYRRYSIDEIEAATDCFAPCRKIGEGGYGPVYKCYLDHTSVAVKVLRPDAAQGRSQFQQEIDILSCIRHPNMVLLLGACPEYGILVYEYMANGSLEDCLSRKGNSPALSWQLRFRIAAEIGTGLLFLHQTKPEPLVHRDLKPGNILLDHNFVSKISDVGLARLVPAVAENVTQYLMTSTAGTFCYIDPEYQQTGMLGVKSDVYSLGILLLQLITSKPPMGLTHLVERSIEKGTFADVLDPTVPDWPVEEALKLATLALQCAQLRRKDRPDLCKVVLPELSKLREFGEEQMSIMSLGGSSPGPNSSIHCNVSDQQEEMSDPQLKSQSSTSSQTENQQS</sequence>
<dbReference type="PANTHER" id="PTHR45647">
    <property type="entry name" value="OS02G0152300 PROTEIN"/>
    <property type="match status" value="1"/>
</dbReference>
<protein>
    <recommendedName>
        <fullName evidence="3">RING-type E3 ubiquitin transferase</fullName>
        <ecNumber evidence="3">2.3.2.27</ecNumber>
    </recommendedName>
</protein>
<dbReference type="Pfam" id="PF00582">
    <property type="entry name" value="Usp"/>
    <property type="match status" value="1"/>
</dbReference>
<evidence type="ECO:0000259" key="11">
    <source>
        <dbReference type="PROSITE" id="PS50011"/>
    </source>
</evidence>
<feature type="compositionally biased region" description="Low complexity" evidence="10">
    <location>
        <begin position="784"/>
        <end position="797"/>
    </location>
</feature>
<dbReference type="GO" id="GO:0004672">
    <property type="term" value="F:protein kinase activity"/>
    <property type="evidence" value="ECO:0007669"/>
    <property type="project" value="InterPro"/>
</dbReference>
<reference evidence="12 13" key="1">
    <citation type="journal article" date="2023" name="G3 (Bethesda)">
        <title>A chromosome-length genome assembly and annotation of blackberry (Rubus argutus, cv. 'Hillquist').</title>
        <authorList>
            <person name="Bruna T."/>
            <person name="Aryal R."/>
            <person name="Dudchenko O."/>
            <person name="Sargent D.J."/>
            <person name="Mead D."/>
            <person name="Buti M."/>
            <person name="Cavallini A."/>
            <person name="Hytonen T."/>
            <person name="Andres J."/>
            <person name="Pham M."/>
            <person name="Weisz D."/>
            <person name="Mascagni F."/>
            <person name="Usai G."/>
            <person name="Natali L."/>
            <person name="Bassil N."/>
            <person name="Fernandez G.E."/>
            <person name="Lomsadze A."/>
            <person name="Armour M."/>
            <person name="Olukolu B."/>
            <person name="Poorten T."/>
            <person name="Britton C."/>
            <person name="Davik J."/>
            <person name="Ashrafi H."/>
            <person name="Aiden E.L."/>
            <person name="Borodovsky M."/>
            <person name="Worthington M."/>
        </authorList>
    </citation>
    <scope>NUCLEOTIDE SEQUENCE [LARGE SCALE GENOMIC DNA]</scope>
    <source>
        <strain evidence="12">PI 553951</strain>
    </source>
</reference>
<dbReference type="GO" id="GO:0005524">
    <property type="term" value="F:ATP binding"/>
    <property type="evidence" value="ECO:0007669"/>
    <property type="project" value="UniProtKB-KW"/>
</dbReference>
<evidence type="ECO:0000256" key="7">
    <source>
        <dbReference type="ARBA" id="ARBA00022840"/>
    </source>
</evidence>
<gene>
    <name evidence="12" type="ORF">M0R45_032336</name>
</gene>
<evidence type="ECO:0000256" key="10">
    <source>
        <dbReference type="SAM" id="MobiDB-lite"/>
    </source>
</evidence>
<dbReference type="Proteomes" id="UP001457282">
    <property type="component" value="Unassembled WGS sequence"/>
</dbReference>
<evidence type="ECO:0000313" key="13">
    <source>
        <dbReference type="Proteomes" id="UP001457282"/>
    </source>
</evidence>
<dbReference type="Pfam" id="PF00069">
    <property type="entry name" value="Pkinase"/>
    <property type="match status" value="1"/>
</dbReference>
<evidence type="ECO:0000256" key="6">
    <source>
        <dbReference type="ARBA" id="ARBA00022786"/>
    </source>
</evidence>
<feature type="region of interest" description="Disordered" evidence="10">
    <location>
        <begin position="752"/>
        <end position="797"/>
    </location>
</feature>
<dbReference type="InterPro" id="IPR006016">
    <property type="entry name" value="UspA"/>
</dbReference>
<evidence type="ECO:0000313" key="12">
    <source>
        <dbReference type="EMBL" id="KAK9923940.1"/>
    </source>
</evidence>
<dbReference type="AlphaFoldDB" id="A0AAW1WKV3"/>
<feature type="compositionally biased region" description="Low complexity" evidence="10">
    <location>
        <begin position="754"/>
        <end position="765"/>
    </location>
</feature>
<evidence type="ECO:0000256" key="3">
    <source>
        <dbReference type="ARBA" id="ARBA00012483"/>
    </source>
</evidence>
<dbReference type="PROSITE" id="PS50011">
    <property type="entry name" value="PROTEIN_KINASE_DOM"/>
    <property type="match status" value="1"/>
</dbReference>
<dbReference type="Gene3D" id="1.10.510.10">
    <property type="entry name" value="Transferase(Phosphotransferase) domain 1"/>
    <property type="match status" value="1"/>
</dbReference>
<evidence type="ECO:0000256" key="2">
    <source>
        <dbReference type="ARBA" id="ARBA00004906"/>
    </source>
</evidence>
<dbReference type="Gene3D" id="3.30.200.20">
    <property type="entry name" value="Phosphorylase Kinase, domain 1"/>
    <property type="match status" value="1"/>
</dbReference>
<keyword evidence="4" id="KW-0808">Transferase</keyword>
<dbReference type="PANTHER" id="PTHR45647:SF76">
    <property type="entry name" value="PROTEIN KINASE DOMAIN-CONTAINING PROTEIN"/>
    <property type="match status" value="1"/>
</dbReference>
<evidence type="ECO:0000256" key="1">
    <source>
        <dbReference type="ARBA" id="ARBA00000900"/>
    </source>
</evidence>
<comment type="pathway">
    <text evidence="2">Protein modification; protein ubiquitination.</text>
</comment>
<proteinExistence type="predicted"/>
<dbReference type="SUPFAM" id="SSF52402">
    <property type="entry name" value="Adenine nucleotide alpha hydrolases-like"/>
    <property type="match status" value="1"/>
</dbReference>
<dbReference type="InterPro" id="IPR051348">
    <property type="entry name" value="U-box_ubiquitin_ligases"/>
</dbReference>
<feature type="domain" description="Protein kinase" evidence="11">
    <location>
        <begin position="477"/>
        <end position="739"/>
    </location>
</feature>
<comment type="catalytic activity">
    <reaction evidence="1">
        <text>S-ubiquitinyl-[E2 ubiquitin-conjugating enzyme]-L-cysteine + [acceptor protein]-L-lysine = [E2 ubiquitin-conjugating enzyme]-L-cysteine + N(6)-ubiquitinyl-[acceptor protein]-L-lysine.</text>
        <dbReference type="EC" id="2.3.2.27"/>
    </reaction>
</comment>
<feature type="compositionally biased region" description="Gly residues" evidence="10">
    <location>
        <begin position="241"/>
        <end position="254"/>
    </location>
</feature>
<dbReference type="Gene3D" id="3.40.50.620">
    <property type="entry name" value="HUPs"/>
    <property type="match status" value="1"/>
</dbReference>
<dbReference type="FunFam" id="1.10.510.10:FF:000498">
    <property type="entry name" value="U-box domain-containing protein 51"/>
    <property type="match status" value="1"/>
</dbReference>
<keyword evidence="5" id="KW-0547">Nucleotide-binding</keyword>
<dbReference type="FunFam" id="3.30.200.20:FF:000162">
    <property type="entry name" value="Adenine nucleotide alpha hydrolase-like domain kinase"/>
    <property type="match status" value="1"/>
</dbReference>
<keyword evidence="6" id="KW-0833">Ubl conjugation pathway</keyword>
<organism evidence="12 13">
    <name type="scientific">Rubus argutus</name>
    <name type="common">Southern blackberry</name>
    <dbReference type="NCBI Taxonomy" id="59490"/>
    <lineage>
        <taxon>Eukaryota</taxon>
        <taxon>Viridiplantae</taxon>
        <taxon>Streptophyta</taxon>
        <taxon>Embryophyta</taxon>
        <taxon>Tracheophyta</taxon>
        <taxon>Spermatophyta</taxon>
        <taxon>Magnoliopsida</taxon>
        <taxon>eudicotyledons</taxon>
        <taxon>Gunneridae</taxon>
        <taxon>Pentapetalae</taxon>
        <taxon>rosids</taxon>
        <taxon>fabids</taxon>
        <taxon>Rosales</taxon>
        <taxon>Rosaceae</taxon>
        <taxon>Rosoideae</taxon>
        <taxon>Rosoideae incertae sedis</taxon>
        <taxon>Rubus</taxon>
    </lineage>
</organism>
<evidence type="ECO:0000256" key="5">
    <source>
        <dbReference type="ARBA" id="ARBA00022741"/>
    </source>
</evidence>
<dbReference type="InterPro" id="IPR011009">
    <property type="entry name" value="Kinase-like_dom_sf"/>
</dbReference>
<dbReference type="InterPro" id="IPR000719">
    <property type="entry name" value="Prot_kinase_dom"/>
</dbReference>
<evidence type="ECO:0000256" key="8">
    <source>
        <dbReference type="ARBA" id="ARBA00023054"/>
    </source>
</evidence>
<accession>A0AAW1WKV3</accession>
<dbReference type="InterPro" id="IPR008271">
    <property type="entry name" value="Ser/Thr_kinase_AS"/>
</dbReference>
<dbReference type="CDD" id="cd01989">
    <property type="entry name" value="USP_STK_Ubox_N"/>
    <property type="match status" value="1"/>
</dbReference>
<dbReference type="InterPro" id="IPR014729">
    <property type="entry name" value="Rossmann-like_a/b/a_fold"/>
</dbReference>
<dbReference type="EMBL" id="JBEDUW010000006">
    <property type="protein sequence ID" value="KAK9923940.1"/>
    <property type="molecule type" value="Genomic_DNA"/>
</dbReference>
<feature type="region of interest" description="Disordered" evidence="10">
    <location>
        <begin position="220"/>
        <end position="259"/>
    </location>
</feature>
<comment type="caution">
    <text evidence="12">The sequence shown here is derived from an EMBL/GenBank/DDBJ whole genome shotgun (WGS) entry which is preliminary data.</text>
</comment>